<sequence length="70" mass="8393">MFKLESYITPWLLSYIDQYVKLRREDFQLSLWGGDVVFYNLELRLANIQKLVPTLPIIFQSGIIHELRIH</sequence>
<dbReference type="EMBL" id="CAJOBP010036187">
    <property type="protein sequence ID" value="CAF4715475.1"/>
    <property type="molecule type" value="Genomic_DNA"/>
</dbReference>
<dbReference type="AlphaFoldDB" id="A0A821JAU0"/>
<gene>
    <name evidence="1" type="ORF">UJA718_LOCUS36968</name>
</gene>
<feature type="non-terminal residue" evidence="1">
    <location>
        <position position="70"/>
    </location>
</feature>
<dbReference type="PANTHER" id="PTHR12517:SF0">
    <property type="entry name" value="INTERMEMBRANE LIPID TRANSFER PROTEIN VPS13B"/>
    <property type="match status" value="1"/>
</dbReference>
<protein>
    <submittedName>
        <fullName evidence="1">Uncharacterized protein</fullName>
    </submittedName>
</protein>
<evidence type="ECO:0000313" key="1">
    <source>
        <dbReference type="EMBL" id="CAF4715475.1"/>
    </source>
</evidence>
<reference evidence="1" key="1">
    <citation type="submission" date="2021-02" db="EMBL/GenBank/DDBJ databases">
        <authorList>
            <person name="Nowell W R."/>
        </authorList>
    </citation>
    <scope>NUCLEOTIDE SEQUENCE</scope>
</reference>
<comment type="caution">
    <text evidence="1">The sequence shown here is derived from an EMBL/GenBank/DDBJ whole genome shotgun (WGS) entry which is preliminary data.</text>
</comment>
<keyword evidence="2" id="KW-1185">Reference proteome</keyword>
<name>A0A821JAU0_9BILA</name>
<proteinExistence type="predicted"/>
<dbReference type="PANTHER" id="PTHR12517">
    <property type="entry name" value="VACUOLAR PROTEIN SORTING-ASSOCIATED PROTEIN 13B"/>
    <property type="match status" value="1"/>
</dbReference>
<organism evidence="1 2">
    <name type="scientific">Rotaria socialis</name>
    <dbReference type="NCBI Taxonomy" id="392032"/>
    <lineage>
        <taxon>Eukaryota</taxon>
        <taxon>Metazoa</taxon>
        <taxon>Spiralia</taxon>
        <taxon>Gnathifera</taxon>
        <taxon>Rotifera</taxon>
        <taxon>Eurotatoria</taxon>
        <taxon>Bdelloidea</taxon>
        <taxon>Philodinida</taxon>
        <taxon>Philodinidae</taxon>
        <taxon>Rotaria</taxon>
    </lineage>
</organism>
<dbReference type="InterPro" id="IPR039782">
    <property type="entry name" value="VPS13B"/>
</dbReference>
<evidence type="ECO:0000313" key="2">
    <source>
        <dbReference type="Proteomes" id="UP000663873"/>
    </source>
</evidence>
<dbReference type="Proteomes" id="UP000663873">
    <property type="component" value="Unassembled WGS sequence"/>
</dbReference>
<accession>A0A821JAU0</accession>